<evidence type="ECO:0000259" key="3">
    <source>
        <dbReference type="Pfam" id="PF08279"/>
    </source>
</evidence>
<dbReference type="OrthoDB" id="9792661at2"/>
<dbReference type="Gene3D" id="3.30.1340.20">
    <property type="entry name" value="3H domain"/>
    <property type="match status" value="1"/>
</dbReference>
<gene>
    <name evidence="4" type="ordered locus">Tlet_1223</name>
</gene>
<feature type="domain" description="3H" evidence="2">
    <location>
        <begin position="73"/>
        <end position="169"/>
    </location>
</feature>
<name>A8F6K0_PSELT</name>
<feature type="binding site" evidence="1">
    <location>
        <position position="77"/>
    </location>
    <ligand>
        <name>Ni(2+)</name>
        <dbReference type="ChEBI" id="CHEBI:49786"/>
    </ligand>
</feature>
<protein>
    <submittedName>
        <fullName evidence="4">3H domain protein</fullName>
    </submittedName>
</protein>
<accession>A8F6K0</accession>
<dbReference type="GO" id="GO:0046872">
    <property type="term" value="F:metal ion binding"/>
    <property type="evidence" value="ECO:0007669"/>
    <property type="project" value="UniProtKB-KW"/>
</dbReference>
<dbReference type="InterPro" id="IPR004173">
    <property type="entry name" value="3H_domain"/>
</dbReference>
<dbReference type="Proteomes" id="UP000002016">
    <property type="component" value="Chromosome"/>
</dbReference>
<dbReference type="Gene3D" id="1.10.10.10">
    <property type="entry name" value="Winged helix-like DNA-binding domain superfamily/Winged helix DNA-binding domain"/>
    <property type="match status" value="1"/>
</dbReference>
<reference evidence="4 5" key="1">
    <citation type="submission" date="2007-08" db="EMBL/GenBank/DDBJ databases">
        <title>Complete sequence of Thermotoga lettingae TMO.</title>
        <authorList>
            <consortium name="US DOE Joint Genome Institute"/>
            <person name="Copeland A."/>
            <person name="Lucas S."/>
            <person name="Lapidus A."/>
            <person name="Barry K."/>
            <person name="Glavina del Rio T."/>
            <person name="Dalin E."/>
            <person name="Tice H."/>
            <person name="Pitluck S."/>
            <person name="Foster B."/>
            <person name="Bruce D."/>
            <person name="Schmutz J."/>
            <person name="Larimer F."/>
            <person name="Land M."/>
            <person name="Hauser L."/>
            <person name="Kyrpides N."/>
            <person name="Mikhailova N."/>
            <person name="Nelson K."/>
            <person name="Gogarten J.P."/>
            <person name="Noll K."/>
            <person name="Richardson P."/>
        </authorList>
    </citation>
    <scope>NUCLEOTIDE SEQUENCE [LARGE SCALE GENOMIC DNA]</scope>
    <source>
        <strain evidence="5">ATCC BAA-301 / DSM 14385 / NBRC 107922 / TMO</strain>
    </source>
</reference>
<feature type="binding site" evidence="1">
    <location>
        <position position="144"/>
    </location>
    <ligand>
        <name>Ni(2+)</name>
        <dbReference type="ChEBI" id="CHEBI:49786"/>
    </ligand>
</feature>
<reference evidence="4 5" key="2">
    <citation type="journal article" date="2009" name="Proc. Natl. Acad. Sci. U.S.A.">
        <title>On the chimeric nature, thermophilic origin, and phylogenetic placement of the Thermotogales.</title>
        <authorList>
            <person name="Zhaxybayeva O."/>
            <person name="Swithers K.S."/>
            <person name="Lapierre P."/>
            <person name="Fournier G.P."/>
            <person name="Bickhart D.M."/>
            <person name="DeBoy R.T."/>
            <person name="Nelson K.E."/>
            <person name="Nesbo C.L."/>
            <person name="Doolittle W.F."/>
            <person name="Gogarten J.P."/>
            <person name="Noll K.M."/>
        </authorList>
    </citation>
    <scope>NUCLEOTIDE SEQUENCE [LARGE SCALE GENOMIC DNA]</scope>
    <source>
        <strain evidence="5">ATCC BAA-301 / DSM 14385 / NBRC 107922 / TMO</strain>
    </source>
</reference>
<dbReference type="HOGENOM" id="CLU_108798_0_0_0"/>
<dbReference type="InterPro" id="IPR036390">
    <property type="entry name" value="WH_DNA-bd_sf"/>
</dbReference>
<organism evidence="4 5">
    <name type="scientific">Pseudothermotoga lettingae (strain ATCC BAA-301 / DSM 14385 / NBRC 107922 / TMO)</name>
    <name type="common">Thermotoga lettingae</name>
    <dbReference type="NCBI Taxonomy" id="416591"/>
    <lineage>
        <taxon>Bacteria</taxon>
        <taxon>Thermotogati</taxon>
        <taxon>Thermotogota</taxon>
        <taxon>Thermotogae</taxon>
        <taxon>Thermotogales</taxon>
        <taxon>Thermotogaceae</taxon>
        <taxon>Pseudothermotoga</taxon>
    </lineage>
</organism>
<dbReference type="Pfam" id="PF08279">
    <property type="entry name" value="HTH_11"/>
    <property type="match status" value="1"/>
</dbReference>
<dbReference type="PANTHER" id="PTHR40068">
    <property type="entry name" value="TRANSCRIPTION REPRESSOR NIAR-RELATED"/>
    <property type="match status" value="1"/>
</dbReference>
<dbReference type="PIRSF" id="PIRSF037847">
    <property type="entry name" value="NiaR"/>
    <property type="match status" value="1"/>
</dbReference>
<dbReference type="AlphaFoldDB" id="A8F6K0"/>
<evidence type="ECO:0000256" key="1">
    <source>
        <dbReference type="PIRSR" id="PIRSR037847-1"/>
    </source>
</evidence>
<dbReference type="Pfam" id="PF02829">
    <property type="entry name" value="3H"/>
    <property type="match status" value="1"/>
</dbReference>
<keyword evidence="1" id="KW-0479">Metal-binding</keyword>
<keyword evidence="1" id="KW-0533">Nickel</keyword>
<dbReference type="SUPFAM" id="SSF46785">
    <property type="entry name" value="Winged helix' DNA-binding domain"/>
    <property type="match status" value="1"/>
</dbReference>
<evidence type="ECO:0000313" key="5">
    <source>
        <dbReference type="Proteomes" id="UP000002016"/>
    </source>
</evidence>
<dbReference type="KEGG" id="tle:Tlet_1223"/>
<dbReference type="STRING" id="416591.Tlet_1223"/>
<sequence>MKEFREERLKKVIQILERSQEPISGSRLAQDLGVSRQVIVQDIAYLKSIGYDFISTPRGYVLSKGRSKISKLVAVKHGTDEIMEELMCVVKNGGRVVDVIVEHPIYGEIRGMVDVSSEEDVIKFVNLMKMTKTEPLLALSEGVHLHTIETHDRESLEKILHELRKKGFLIEEE</sequence>
<dbReference type="InterPro" id="IPR036388">
    <property type="entry name" value="WH-like_DNA-bd_sf"/>
</dbReference>
<feature type="domain" description="Helix-turn-helix type 11" evidence="3">
    <location>
        <begin position="8"/>
        <end position="60"/>
    </location>
</feature>
<proteinExistence type="predicted"/>
<dbReference type="eggNOG" id="COG1827">
    <property type="taxonomic scope" value="Bacteria"/>
</dbReference>
<keyword evidence="5" id="KW-1185">Reference proteome</keyword>
<feature type="binding site" evidence="1">
    <location>
        <position position="146"/>
    </location>
    <ligand>
        <name>Ni(2+)</name>
        <dbReference type="ChEBI" id="CHEBI:49786"/>
    </ligand>
</feature>
<dbReference type="SUPFAM" id="SSF75500">
    <property type="entry name" value="Putative transcriptional regulator TM1602, C-terminal domain"/>
    <property type="match status" value="1"/>
</dbReference>
<dbReference type="InterPro" id="IPR013196">
    <property type="entry name" value="HTH_11"/>
</dbReference>
<dbReference type="PANTHER" id="PTHR40068:SF1">
    <property type="entry name" value="TRANSCRIPTION REPRESSOR NIAR-RELATED"/>
    <property type="match status" value="1"/>
</dbReference>
<dbReference type="InterPro" id="IPR026043">
    <property type="entry name" value="NadR"/>
</dbReference>
<evidence type="ECO:0000313" key="4">
    <source>
        <dbReference type="EMBL" id="ABV33784.1"/>
    </source>
</evidence>
<feature type="binding site" evidence="1">
    <location>
        <position position="85"/>
    </location>
    <ligand>
        <name>Ni(2+)</name>
        <dbReference type="ChEBI" id="CHEBI:49786"/>
    </ligand>
</feature>
<dbReference type="EMBL" id="CP000812">
    <property type="protein sequence ID" value="ABV33784.1"/>
    <property type="molecule type" value="Genomic_DNA"/>
</dbReference>
<dbReference type="InterPro" id="IPR035922">
    <property type="entry name" value="3H_dom_sf"/>
</dbReference>
<evidence type="ECO:0000259" key="2">
    <source>
        <dbReference type="Pfam" id="PF02829"/>
    </source>
</evidence>